<dbReference type="AlphaFoldDB" id="A0A3P7V3I7"/>
<organism evidence="1 2">
    <name type="scientific">Haemonchus placei</name>
    <name type="common">Barber's pole worm</name>
    <dbReference type="NCBI Taxonomy" id="6290"/>
    <lineage>
        <taxon>Eukaryota</taxon>
        <taxon>Metazoa</taxon>
        <taxon>Ecdysozoa</taxon>
        <taxon>Nematoda</taxon>
        <taxon>Chromadorea</taxon>
        <taxon>Rhabditida</taxon>
        <taxon>Rhabditina</taxon>
        <taxon>Rhabditomorpha</taxon>
        <taxon>Strongyloidea</taxon>
        <taxon>Trichostrongylidae</taxon>
        <taxon>Haemonchus</taxon>
    </lineage>
</organism>
<dbReference type="EMBL" id="UZAF01017481">
    <property type="protein sequence ID" value="VDO42091.1"/>
    <property type="molecule type" value="Genomic_DNA"/>
</dbReference>
<evidence type="ECO:0000313" key="2">
    <source>
        <dbReference type="Proteomes" id="UP000268014"/>
    </source>
</evidence>
<proteinExistence type="predicted"/>
<gene>
    <name evidence="1" type="ORF">HPLM_LOCUS11155</name>
</gene>
<keyword evidence="2" id="KW-1185">Reference proteome</keyword>
<sequence>MSTIVPGGYELSKTSLVDGGFVKFIQRSSSYIARFTPQKQVKAMSILACTTKLPPIIAHFLLPLARMIVTS</sequence>
<evidence type="ECO:0000313" key="1">
    <source>
        <dbReference type="EMBL" id="VDO42091.1"/>
    </source>
</evidence>
<reference evidence="1 2" key="1">
    <citation type="submission" date="2018-11" db="EMBL/GenBank/DDBJ databases">
        <authorList>
            <consortium name="Pathogen Informatics"/>
        </authorList>
    </citation>
    <scope>NUCLEOTIDE SEQUENCE [LARGE SCALE GENOMIC DNA]</scope>
    <source>
        <strain evidence="1 2">MHpl1</strain>
    </source>
</reference>
<accession>A0A3P7V3I7</accession>
<name>A0A3P7V3I7_HAEPC</name>
<dbReference type="Proteomes" id="UP000268014">
    <property type="component" value="Unassembled WGS sequence"/>
</dbReference>
<protein>
    <submittedName>
        <fullName evidence="1">Uncharacterized protein</fullName>
    </submittedName>
</protein>